<organism evidence="1 2">
    <name type="scientific">Roseateles rivi</name>
    <dbReference type="NCBI Taxonomy" id="3299028"/>
    <lineage>
        <taxon>Bacteria</taxon>
        <taxon>Pseudomonadati</taxon>
        <taxon>Pseudomonadota</taxon>
        <taxon>Betaproteobacteria</taxon>
        <taxon>Burkholderiales</taxon>
        <taxon>Sphaerotilaceae</taxon>
        <taxon>Roseateles</taxon>
    </lineage>
</organism>
<gene>
    <name evidence="1" type="ORF">ACG0Z6_04790</name>
</gene>
<reference evidence="1 2" key="1">
    <citation type="submission" date="2024-08" db="EMBL/GenBank/DDBJ databases">
        <authorList>
            <person name="Lu H."/>
        </authorList>
    </citation>
    <scope>NUCLEOTIDE SEQUENCE [LARGE SCALE GENOMIC DNA]</scope>
    <source>
        <strain evidence="1 2">BYS180W</strain>
    </source>
</reference>
<dbReference type="EMBL" id="JBIGHZ010000002">
    <property type="protein sequence ID" value="MFG6447556.1"/>
    <property type="molecule type" value="Genomic_DNA"/>
</dbReference>
<proteinExistence type="predicted"/>
<evidence type="ECO:0000313" key="1">
    <source>
        <dbReference type="EMBL" id="MFG6447556.1"/>
    </source>
</evidence>
<sequence>MAVALLGVVGLGMSYSLGRGLVAQKFAKGQSLMVQEIRAELLNAGMPSGCAATGTTTATVNFNLATGLTAQEATRTCTVQSVLVQIGAQERDAKLPLVKYESQVGTLLGPGTLTLGN</sequence>
<comment type="caution">
    <text evidence="1">The sequence shown here is derived from an EMBL/GenBank/DDBJ whole genome shotgun (WGS) entry which is preliminary data.</text>
</comment>
<accession>A0ABW7FTA5</accession>
<evidence type="ECO:0000313" key="2">
    <source>
        <dbReference type="Proteomes" id="UP001606099"/>
    </source>
</evidence>
<name>A0ABW7FTA5_9BURK</name>
<dbReference type="Proteomes" id="UP001606099">
    <property type="component" value="Unassembled WGS sequence"/>
</dbReference>
<keyword evidence="2" id="KW-1185">Reference proteome</keyword>
<protein>
    <recommendedName>
        <fullName evidence="3">Type II secretion system protein</fullName>
    </recommendedName>
</protein>
<evidence type="ECO:0008006" key="3">
    <source>
        <dbReference type="Google" id="ProtNLM"/>
    </source>
</evidence>